<keyword evidence="2" id="KW-1185">Reference proteome</keyword>
<dbReference type="EMBL" id="CP028901">
    <property type="protein sequence ID" value="AWB34532.1"/>
    <property type="molecule type" value="Genomic_DNA"/>
</dbReference>
<dbReference type="InterPro" id="IPR029045">
    <property type="entry name" value="ClpP/crotonase-like_dom_sf"/>
</dbReference>
<dbReference type="SUPFAM" id="SSF52096">
    <property type="entry name" value="ClpP/crotonase"/>
    <property type="match status" value="1"/>
</dbReference>
<dbReference type="AlphaFoldDB" id="A0A2R4XL51"/>
<protein>
    <submittedName>
        <fullName evidence="1">Uncharacterized protein</fullName>
    </submittedName>
</protein>
<accession>A0A2R4XL51</accession>
<evidence type="ECO:0000313" key="1">
    <source>
        <dbReference type="EMBL" id="AWB34532.1"/>
    </source>
</evidence>
<dbReference type="Proteomes" id="UP000244571">
    <property type="component" value="Chromosome"/>
</dbReference>
<proteinExistence type="predicted"/>
<reference evidence="1 2" key="1">
    <citation type="submission" date="2018-04" db="EMBL/GenBank/DDBJ databases">
        <title>Bordetella sp. HZ20 isolated from seawater.</title>
        <authorList>
            <person name="Sun C."/>
        </authorList>
    </citation>
    <scope>NUCLEOTIDE SEQUENCE [LARGE SCALE GENOMIC DNA]</scope>
    <source>
        <strain evidence="1 2">HZ20</strain>
    </source>
</reference>
<name>A0A2R4XL51_9BURK</name>
<dbReference type="KEGG" id="boz:DBV39_13345"/>
<sequence>MRCQPDGLASISACLFCDWMRLFMNISMLRPWVFGTLAIATSGLMQAAQAATITLKSMRFSDAKPVPHLHYEGEVVPGDLKRLAAAVRQHVDCDPKILPDTGANCAVLTLDSGGGNYVEGLDIAHFLRKNAIASWVTNGSGCFSACAFAFLGGSGYSSWRPTGAYIDRTIEPGATLGFHAPFFTPDSLGDLVARHGVEEVLGGNRESIALMIEQLVHWNVDPTVLSRIADMGPQDAFVAAYAQDLYLLRTALPNVPLQVWESSAQQALRNACMRLLAYHEQTWPYDTRKQLAGEFKHNIGQDDGGRMLSGYQIVDRPGGLTISYCAVATADVDLKSAADIALFFGPGIEGVMRPALTFFSRPEGWSTMATGGRPTQRIFQKGLIGHFFMAPEQALADGPAMTWRLIGEKYLQTGQAGQ</sequence>
<organism evidence="1 2">
    <name type="scientific">Orrella marina</name>
    <dbReference type="NCBI Taxonomy" id="2163011"/>
    <lineage>
        <taxon>Bacteria</taxon>
        <taxon>Pseudomonadati</taxon>
        <taxon>Pseudomonadota</taxon>
        <taxon>Betaproteobacteria</taxon>
        <taxon>Burkholderiales</taxon>
        <taxon>Alcaligenaceae</taxon>
        <taxon>Orrella</taxon>
    </lineage>
</organism>
<gene>
    <name evidence="1" type="ORF">DBV39_13345</name>
</gene>
<evidence type="ECO:0000313" key="2">
    <source>
        <dbReference type="Proteomes" id="UP000244571"/>
    </source>
</evidence>